<accession>A0A940SU26</accession>
<sequence length="218" mass="23143">MELLSQLLTPALGIAISPLPIVGLILILLGENAKGNSVFFSIGWLIGNLTTFILALFFMGVTTSESGDTNLIQKLVFAVLGGLLIFIAIKTFMKRTKVGEEPKTPKWFAKMTSLKPMGAVGFGVVLSSANPKNLLLSLSAGAAAGAVTQSISEDGLAILLFGLIATSTIVIPTILFSVMGDKISHKLAEMKNWLIYNNDTITAVMLLFIGIKILGKAF</sequence>
<dbReference type="RefSeq" id="WP_209525196.1">
    <property type="nucleotide sequence ID" value="NZ_JAEEGA010000002.1"/>
</dbReference>
<name>A0A940SU26_9ENTE</name>
<reference evidence="2" key="1">
    <citation type="submission" date="2020-12" db="EMBL/GenBank/DDBJ databases">
        <title>Vagococcus allomyrinae sp. nov. and Enterococcus lavae sp. nov., isolated from the larvae of Allomyrina dichotoma.</title>
        <authorList>
            <person name="Lee S.D."/>
        </authorList>
    </citation>
    <scope>NUCLEOTIDE SEQUENCE</scope>
    <source>
        <strain evidence="2">BWB3-3</strain>
    </source>
</reference>
<evidence type="ECO:0000313" key="3">
    <source>
        <dbReference type="Proteomes" id="UP000674938"/>
    </source>
</evidence>
<dbReference type="Pfam" id="PF11139">
    <property type="entry name" value="SfLAP"/>
    <property type="match status" value="1"/>
</dbReference>
<protein>
    <submittedName>
        <fullName evidence="2">GAP family protein</fullName>
    </submittedName>
</protein>
<feature type="transmembrane region" description="Helical" evidence="1">
    <location>
        <begin position="193"/>
        <end position="215"/>
    </location>
</feature>
<dbReference type="InterPro" id="IPR021315">
    <property type="entry name" value="Gap/Sap"/>
</dbReference>
<keyword evidence="1" id="KW-0812">Transmembrane</keyword>
<dbReference type="AlphaFoldDB" id="A0A940SU26"/>
<gene>
    <name evidence="2" type="ORF">I6N95_04680</name>
</gene>
<dbReference type="Proteomes" id="UP000674938">
    <property type="component" value="Unassembled WGS sequence"/>
</dbReference>
<evidence type="ECO:0000313" key="2">
    <source>
        <dbReference type="EMBL" id="MBP1040304.1"/>
    </source>
</evidence>
<dbReference type="EMBL" id="JAEEGA010000002">
    <property type="protein sequence ID" value="MBP1040304.1"/>
    <property type="molecule type" value="Genomic_DNA"/>
</dbReference>
<feature type="transmembrane region" description="Helical" evidence="1">
    <location>
        <begin position="12"/>
        <end position="30"/>
    </location>
</feature>
<organism evidence="2 3">
    <name type="scientific">Vagococcus allomyrinae</name>
    <dbReference type="NCBI Taxonomy" id="2794353"/>
    <lineage>
        <taxon>Bacteria</taxon>
        <taxon>Bacillati</taxon>
        <taxon>Bacillota</taxon>
        <taxon>Bacilli</taxon>
        <taxon>Lactobacillales</taxon>
        <taxon>Enterococcaceae</taxon>
        <taxon>Vagococcus</taxon>
    </lineage>
</organism>
<feature type="transmembrane region" description="Helical" evidence="1">
    <location>
        <begin position="71"/>
        <end position="89"/>
    </location>
</feature>
<comment type="caution">
    <text evidence="2">The sequence shown here is derived from an EMBL/GenBank/DDBJ whole genome shotgun (WGS) entry which is preliminary data.</text>
</comment>
<evidence type="ECO:0000256" key="1">
    <source>
        <dbReference type="SAM" id="Phobius"/>
    </source>
</evidence>
<keyword evidence="1" id="KW-0472">Membrane</keyword>
<keyword evidence="3" id="KW-1185">Reference proteome</keyword>
<proteinExistence type="predicted"/>
<feature type="transmembrane region" description="Helical" evidence="1">
    <location>
        <begin position="37"/>
        <end position="59"/>
    </location>
</feature>
<feature type="transmembrane region" description="Helical" evidence="1">
    <location>
        <begin position="158"/>
        <end position="181"/>
    </location>
</feature>
<keyword evidence="1" id="KW-1133">Transmembrane helix</keyword>